<name>A0A0P6XQ57_9CHLR</name>
<feature type="transmembrane region" description="Helical" evidence="1">
    <location>
        <begin position="207"/>
        <end position="226"/>
    </location>
</feature>
<keyword evidence="3" id="KW-1185">Reference proteome</keyword>
<dbReference type="STRING" id="1134406.ADN00_13840"/>
<gene>
    <name evidence="2" type="ORF">ADN00_13840</name>
</gene>
<sequence>MFGGYGLYILFSLPALLLGMWAQAKVRSAFSKYSRVRSNVGMSGAEVARAMLDSNGLQNVRVEETRGMLSDHYDPTSRTLRLSSDVYRSNSIAAAGVAAHEAGHALQHKQGYFFLQFRSLMVPTVQLGSWLGPIIFMIGMFIQSTLGTQIATFGLILFAATAVFAFITLPVEFDATKRAKAWLSTSGVLYQSEMTGINSVLDAAALTYVAGAVQAVSTILYYLFLLSGRRSRR</sequence>
<dbReference type="PANTHER" id="PTHR36434:SF1">
    <property type="entry name" value="MEMBRANE PROTEASE YUGP-RELATED"/>
    <property type="match status" value="1"/>
</dbReference>
<dbReference type="PATRIC" id="fig|1134406.4.peg.1344"/>
<dbReference type="Pfam" id="PF04298">
    <property type="entry name" value="Zn_peptidase_2"/>
    <property type="match status" value="1"/>
</dbReference>
<proteinExistence type="predicted"/>
<feature type="transmembrane region" description="Helical" evidence="1">
    <location>
        <begin position="148"/>
        <end position="169"/>
    </location>
</feature>
<dbReference type="AlphaFoldDB" id="A0A0P6XQ57"/>
<keyword evidence="1" id="KW-0812">Transmembrane</keyword>
<dbReference type="Proteomes" id="UP000050417">
    <property type="component" value="Unassembled WGS sequence"/>
</dbReference>
<feature type="transmembrane region" description="Helical" evidence="1">
    <location>
        <begin position="120"/>
        <end position="142"/>
    </location>
</feature>
<protein>
    <submittedName>
        <fullName evidence="2">Zinc metallopeptidase</fullName>
    </submittedName>
</protein>
<reference evidence="2 3" key="1">
    <citation type="submission" date="2015-07" db="EMBL/GenBank/DDBJ databases">
        <title>Genome sequence of Ornatilinea apprima DSM 23815.</title>
        <authorList>
            <person name="Hemp J."/>
            <person name="Ward L.M."/>
            <person name="Pace L.A."/>
            <person name="Fischer W.W."/>
        </authorList>
    </citation>
    <scope>NUCLEOTIDE SEQUENCE [LARGE SCALE GENOMIC DNA]</scope>
    <source>
        <strain evidence="2 3">P3M-1</strain>
    </source>
</reference>
<organism evidence="2 3">
    <name type="scientific">Ornatilinea apprima</name>
    <dbReference type="NCBI Taxonomy" id="1134406"/>
    <lineage>
        <taxon>Bacteria</taxon>
        <taxon>Bacillati</taxon>
        <taxon>Chloroflexota</taxon>
        <taxon>Anaerolineae</taxon>
        <taxon>Anaerolineales</taxon>
        <taxon>Anaerolineaceae</taxon>
        <taxon>Ornatilinea</taxon>
    </lineage>
</organism>
<evidence type="ECO:0000256" key="1">
    <source>
        <dbReference type="SAM" id="Phobius"/>
    </source>
</evidence>
<evidence type="ECO:0000313" key="2">
    <source>
        <dbReference type="EMBL" id="KPL74388.1"/>
    </source>
</evidence>
<feature type="transmembrane region" description="Helical" evidence="1">
    <location>
        <begin position="6"/>
        <end position="24"/>
    </location>
</feature>
<accession>A0A0P6XQ57</accession>
<keyword evidence="1" id="KW-0472">Membrane</keyword>
<keyword evidence="1" id="KW-1133">Transmembrane helix</keyword>
<comment type="caution">
    <text evidence="2">The sequence shown here is derived from an EMBL/GenBank/DDBJ whole genome shotgun (WGS) entry which is preliminary data.</text>
</comment>
<dbReference type="InterPro" id="IPR007395">
    <property type="entry name" value="Zn_peptidase_2"/>
</dbReference>
<evidence type="ECO:0000313" key="3">
    <source>
        <dbReference type="Proteomes" id="UP000050417"/>
    </source>
</evidence>
<dbReference type="EMBL" id="LGCL01000032">
    <property type="protein sequence ID" value="KPL74388.1"/>
    <property type="molecule type" value="Genomic_DNA"/>
</dbReference>
<dbReference type="OrthoDB" id="9784298at2"/>
<dbReference type="PANTHER" id="PTHR36434">
    <property type="entry name" value="MEMBRANE PROTEASE YUGP-RELATED"/>
    <property type="match status" value="1"/>
</dbReference>